<gene>
    <name evidence="4" type="ORF">HA039_00160</name>
</gene>
<dbReference type="PROSITE" id="PS50801">
    <property type="entry name" value="STAS"/>
    <property type="match status" value="1"/>
</dbReference>
<proteinExistence type="inferred from homology"/>
<dbReference type="CDD" id="cd07043">
    <property type="entry name" value="STAS_anti-anti-sigma_factors"/>
    <property type="match status" value="1"/>
</dbReference>
<evidence type="ECO:0000256" key="2">
    <source>
        <dbReference type="RuleBase" id="RU003749"/>
    </source>
</evidence>
<dbReference type="KEGG" id="slia:HA039_00160"/>
<keyword evidence="5" id="KW-1185">Reference proteome</keyword>
<name>A0A6G9GRN9_9ACTN</name>
<organism evidence="4 5">
    <name type="scientific">Streptomyces liangshanensis</name>
    <dbReference type="NCBI Taxonomy" id="2717324"/>
    <lineage>
        <taxon>Bacteria</taxon>
        <taxon>Bacillati</taxon>
        <taxon>Actinomycetota</taxon>
        <taxon>Actinomycetes</taxon>
        <taxon>Kitasatosporales</taxon>
        <taxon>Streptomycetaceae</taxon>
        <taxon>Streptomyces</taxon>
    </lineage>
</organism>
<dbReference type="Gene3D" id="3.30.750.24">
    <property type="entry name" value="STAS domain"/>
    <property type="match status" value="1"/>
</dbReference>
<dbReference type="GO" id="GO:0043856">
    <property type="term" value="F:anti-sigma factor antagonist activity"/>
    <property type="evidence" value="ECO:0007669"/>
    <property type="project" value="InterPro"/>
</dbReference>
<evidence type="ECO:0000313" key="4">
    <source>
        <dbReference type="EMBL" id="QIQ00923.1"/>
    </source>
</evidence>
<dbReference type="EMBL" id="CP050177">
    <property type="protein sequence ID" value="QIQ00923.1"/>
    <property type="molecule type" value="Genomic_DNA"/>
</dbReference>
<dbReference type="PANTHER" id="PTHR33495">
    <property type="entry name" value="ANTI-SIGMA FACTOR ANTAGONIST TM_1081-RELATED-RELATED"/>
    <property type="match status" value="1"/>
</dbReference>
<accession>A0A6G9GRN9</accession>
<evidence type="ECO:0000313" key="5">
    <source>
        <dbReference type="Proteomes" id="UP000501179"/>
    </source>
</evidence>
<feature type="domain" description="STAS" evidence="3">
    <location>
        <begin position="16"/>
        <end position="113"/>
    </location>
</feature>
<reference evidence="4 5" key="1">
    <citation type="submission" date="2020-03" db="EMBL/GenBank/DDBJ databases">
        <title>A novel species.</title>
        <authorList>
            <person name="Gao J."/>
        </authorList>
    </citation>
    <scope>NUCLEOTIDE SEQUENCE [LARGE SCALE GENOMIC DNA]</scope>
    <source>
        <strain evidence="4 5">QMT-12</strain>
    </source>
</reference>
<sequence length="120" mass="12632">MNPLGVRTRRSAAGPVLELAGDLAYESAPEVRDLLPTLELEPGQQLLVDLGGLTFCDSSGITVLIAARNHAEAARATLALAAVPPHVARILRLVGLEPILTSYPTPQDATDAWARRADGS</sequence>
<dbReference type="InterPro" id="IPR058548">
    <property type="entry name" value="MlaB-like_STAS"/>
</dbReference>
<dbReference type="RefSeq" id="WP_167022013.1">
    <property type="nucleotide sequence ID" value="NZ_CP050177.1"/>
</dbReference>
<dbReference type="InterPro" id="IPR036513">
    <property type="entry name" value="STAS_dom_sf"/>
</dbReference>
<comment type="similarity">
    <text evidence="1 2">Belongs to the anti-sigma-factor antagonist family.</text>
</comment>
<protein>
    <recommendedName>
        <fullName evidence="2">Anti-sigma factor antagonist</fullName>
    </recommendedName>
</protein>
<dbReference type="Proteomes" id="UP000501179">
    <property type="component" value="Chromosome"/>
</dbReference>
<dbReference type="InterPro" id="IPR002645">
    <property type="entry name" value="STAS_dom"/>
</dbReference>
<dbReference type="NCBIfam" id="TIGR00377">
    <property type="entry name" value="ant_ant_sig"/>
    <property type="match status" value="1"/>
</dbReference>
<dbReference type="InterPro" id="IPR003658">
    <property type="entry name" value="Anti-sigma_ant"/>
</dbReference>
<evidence type="ECO:0000259" key="3">
    <source>
        <dbReference type="PROSITE" id="PS50801"/>
    </source>
</evidence>
<evidence type="ECO:0000256" key="1">
    <source>
        <dbReference type="ARBA" id="ARBA00009013"/>
    </source>
</evidence>
<dbReference type="Pfam" id="PF13466">
    <property type="entry name" value="STAS_2"/>
    <property type="match status" value="1"/>
</dbReference>
<dbReference type="SUPFAM" id="SSF52091">
    <property type="entry name" value="SpoIIaa-like"/>
    <property type="match status" value="1"/>
</dbReference>
<dbReference type="PANTHER" id="PTHR33495:SF2">
    <property type="entry name" value="ANTI-SIGMA FACTOR ANTAGONIST TM_1081-RELATED"/>
    <property type="match status" value="1"/>
</dbReference>
<dbReference type="AlphaFoldDB" id="A0A6G9GRN9"/>